<keyword evidence="4 10" id="KW-0812">Transmembrane</keyword>
<keyword evidence="8" id="KW-0811">Translocation</keyword>
<gene>
    <name evidence="11" type="ORF">Eint_050920</name>
</gene>
<dbReference type="Gene3D" id="1.20.5.820">
    <property type="entry name" value="Preprotein translocase SecE subunit"/>
    <property type="match status" value="1"/>
</dbReference>
<dbReference type="OrthoDB" id="2194864at2759"/>
<sequence>MSQKSQRASLLSEYWRSVQTFLKKCIRPSRKEFSASMKHHAIGIGFLGILGYGVKLIHIPINNIIVSSNPNKE</sequence>
<dbReference type="GO" id="GO:0006605">
    <property type="term" value="P:protein targeting"/>
    <property type="evidence" value="ECO:0007669"/>
    <property type="project" value="InterPro"/>
</dbReference>
<dbReference type="EMBL" id="CP001946">
    <property type="protein sequence ID" value="ADM11539.1"/>
    <property type="molecule type" value="Genomic_DNA"/>
</dbReference>
<dbReference type="Proteomes" id="UP000002313">
    <property type="component" value="Chromosome V"/>
</dbReference>
<evidence type="ECO:0000256" key="6">
    <source>
        <dbReference type="ARBA" id="ARBA00022927"/>
    </source>
</evidence>
<keyword evidence="9 10" id="KW-0472">Membrane</keyword>
<dbReference type="GeneID" id="9699220"/>
<dbReference type="Pfam" id="PF00584">
    <property type="entry name" value="SecE"/>
    <property type="match status" value="1"/>
</dbReference>
<dbReference type="KEGG" id="ein:Eint_050920"/>
<keyword evidence="5" id="KW-0256">Endoplasmic reticulum</keyword>
<dbReference type="AlphaFoldDB" id="E0S7B1"/>
<evidence type="ECO:0000313" key="11">
    <source>
        <dbReference type="EMBL" id="ADM11539.1"/>
    </source>
</evidence>
<evidence type="ECO:0000256" key="4">
    <source>
        <dbReference type="ARBA" id="ARBA00022692"/>
    </source>
</evidence>
<evidence type="ECO:0000256" key="3">
    <source>
        <dbReference type="ARBA" id="ARBA00022448"/>
    </source>
</evidence>
<evidence type="ECO:0000256" key="10">
    <source>
        <dbReference type="SAM" id="Phobius"/>
    </source>
</evidence>
<name>E0S7B1_ENCIT</name>
<comment type="similarity">
    <text evidence="2">Belongs to the SecE/SEC61-gamma family.</text>
</comment>
<evidence type="ECO:0000256" key="9">
    <source>
        <dbReference type="ARBA" id="ARBA00023136"/>
    </source>
</evidence>
<dbReference type="InterPro" id="IPR001901">
    <property type="entry name" value="Translocase_SecE/Sec61-g"/>
</dbReference>
<dbReference type="RefSeq" id="XP_003072899.1">
    <property type="nucleotide sequence ID" value="XM_003072853.1"/>
</dbReference>
<dbReference type="SUPFAM" id="SSF103456">
    <property type="entry name" value="Preprotein translocase SecE subunit"/>
    <property type="match status" value="1"/>
</dbReference>
<dbReference type="InterPro" id="IPR008158">
    <property type="entry name" value="Translocase_Sec61-g"/>
</dbReference>
<evidence type="ECO:0000256" key="8">
    <source>
        <dbReference type="ARBA" id="ARBA00023010"/>
    </source>
</evidence>
<dbReference type="NCBIfam" id="TIGR00327">
    <property type="entry name" value="secE_euk_arch"/>
    <property type="match status" value="1"/>
</dbReference>
<accession>E0S7B1</accession>
<keyword evidence="6" id="KW-0653">Protein transport</keyword>
<organism evidence="11 12">
    <name type="scientific">Encephalitozoon intestinalis (strain ATCC 50506)</name>
    <name type="common">Microsporidian parasite</name>
    <name type="synonym">Septata intestinalis</name>
    <dbReference type="NCBI Taxonomy" id="876142"/>
    <lineage>
        <taxon>Eukaryota</taxon>
        <taxon>Fungi</taxon>
        <taxon>Fungi incertae sedis</taxon>
        <taxon>Microsporidia</taxon>
        <taxon>Unikaryonidae</taxon>
        <taxon>Encephalitozoon</taxon>
    </lineage>
</organism>
<evidence type="ECO:0000313" key="12">
    <source>
        <dbReference type="Proteomes" id="UP000002313"/>
    </source>
</evidence>
<dbReference type="GO" id="GO:0005789">
    <property type="term" value="C:endoplasmic reticulum membrane"/>
    <property type="evidence" value="ECO:0007669"/>
    <property type="project" value="UniProtKB-SubCell"/>
</dbReference>
<keyword evidence="7 10" id="KW-1133">Transmembrane helix</keyword>
<keyword evidence="12" id="KW-1185">Reference proteome</keyword>
<dbReference type="GO" id="GO:0006886">
    <property type="term" value="P:intracellular protein transport"/>
    <property type="evidence" value="ECO:0007669"/>
    <property type="project" value="InterPro"/>
</dbReference>
<dbReference type="GO" id="GO:0008320">
    <property type="term" value="F:protein transmembrane transporter activity"/>
    <property type="evidence" value="ECO:0007669"/>
    <property type="project" value="InterPro"/>
</dbReference>
<proteinExistence type="inferred from homology"/>
<dbReference type="VEuPathDB" id="MicrosporidiaDB:Eint_050920"/>
<keyword evidence="3" id="KW-0813">Transport</keyword>
<dbReference type="HAMAP" id="MF_00422">
    <property type="entry name" value="SecE"/>
    <property type="match status" value="1"/>
</dbReference>
<comment type="subcellular location">
    <subcellularLocation>
        <location evidence="1">Endoplasmic reticulum membrane</location>
        <topology evidence="1">Single-pass membrane protein</topology>
    </subcellularLocation>
</comment>
<dbReference type="PANTHER" id="PTHR12309">
    <property type="entry name" value="SEC61 GAMMA SUBUNIT"/>
    <property type="match status" value="1"/>
</dbReference>
<evidence type="ECO:0000256" key="7">
    <source>
        <dbReference type="ARBA" id="ARBA00022989"/>
    </source>
</evidence>
<evidence type="ECO:0000256" key="2">
    <source>
        <dbReference type="ARBA" id="ARBA00008274"/>
    </source>
</evidence>
<reference evidence="11 12" key="1">
    <citation type="journal article" date="2010" name="Nat. Commun.">
        <title>The complete sequence of the smallest known nuclear genome from the microsporidian Encephalitozoon intestinalis.</title>
        <authorList>
            <person name="Corradi N."/>
            <person name="Pombert J.-F."/>
            <person name="Farinelli L."/>
            <person name="Didier E.S."/>
            <person name="Keeling P.J."/>
        </authorList>
    </citation>
    <scope>NUCLEOTIDE SEQUENCE [LARGE SCALE GENOMIC DNA]</scope>
    <source>
        <strain evidence="11 12">ATCC 50506</strain>
    </source>
</reference>
<dbReference type="InterPro" id="IPR023391">
    <property type="entry name" value="Prot_translocase_SecE_dom_sf"/>
</dbReference>
<reference evidence="11 12" key="2">
    <citation type="journal article" date="2012" name="Proc. Natl. Acad. Sci. U.S.A.">
        <title>Gain and loss of multiple functionally related, horizontally transferred genes in the reduced genomes of two microsporidian parasites.</title>
        <authorList>
            <person name="Pombert J.-F."/>
            <person name="Selman M."/>
            <person name="Burki F."/>
            <person name="Bardell F.T."/>
            <person name="Farinelli L."/>
            <person name="Solter L.F."/>
            <person name="Whitman D.W."/>
            <person name="Weiss L.M."/>
            <person name="Corradi N."/>
            <person name="Keeling P.J."/>
        </authorList>
    </citation>
    <scope>NUCLEOTIDE SEQUENCE [LARGE SCALE GENOMIC DNA]</scope>
    <source>
        <strain evidence="11 12">ATCC 50506</strain>
    </source>
</reference>
<feature type="transmembrane region" description="Helical" evidence="10">
    <location>
        <begin position="40"/>
        <end position="61"/>
    </location>
</feature>
<protein>
    <submittedName>
        <fullName evidence="11">Protein transport Sec61-like protein</fullName>
    </submittedName>
</protein>
<evidence type="ECO:0000256" key="1">
    <source>
        <dbReference type="ARBA" id="ARBA00004389"/>
    </source>
</evidence>
<evidence type="ECO:0000256" key="5">
    <source>
        <dbReference type="ARBA" id="ARBA00022824"/>
    </source>
</evidence>
<dbReference type="HOGENOM" id="CLU_167752_2_1_1"/>